<dbReference type="PANTHER" id="PTHR48277:SF1">
    <property type="entry name" value="MITOCHONDRIAL RIBOSOMAL PROTEIN S5"/>
    <property type="match status" value="1"/>
</dbReference>
<dbReference type="FunFam" id="3.30.160.20:FF:000001">
    <property type="entry name" value="30S ribosomal protein S5"/>
    <property type="match status" value="1"/>
</dbReference>
<evidence type="ECO:0000256" key="1">
    <source>
        <dbReference type="ARBA" id="ARBA00003093"/>
    </source>
</evidence>
<dbReference type="EMBL" id="AP019860">
    <property type="protein sequence ID" value="BBM85596.1"/>
    <property type="molecule type" value="Genomic_DNA"/>
</dbReference>
<evidence type="ECO:0000256" key="8">
    <source>
        <dbReference type="HAMAP-Rule" id="MF_01307"/>
    </source>
</evidence>
<dbReference type="OrthoDB" id="9809045at2"/>
<dbReference type="HAMAP" id="MF_01307_B">
    <property type="entry name" value="Ribosomal_uS5_B"/>
    <property type="match status" value="1"/>
</dbReference>
<dbReference type="GO" id="GO:0003735">
    <property type="term" value="F:structural constituent of ribosome"/>
    <property type="evidence" value="ECO:0007669"/>
    <property type="project" value="UniProtKB-UniRule"/>
</dbReference>
<gene>
    <name evidence="8" type="primary">rpsE</name>
    <name evidence="11" type="ORF">UABAM_03970</name>
</gene>
<dbReference type="SUPFAM" id="SSF54768">
    <property type="entry name" value="dsRNA-binding domain-like"/>
    <property type="match status" value="1"/>
</dbReference>
<feature type="domain" description="S5 DRBM" evidence="10">
    <location>
        <begin position="19"/>
        <end position="82"/>
    </location>
</feature>
<dbReference type="InterPro" id="IPR020568">
    <property type="entry name" value="Ribosomal_Su5_D2-typ_SF"/>
</dbReference>
<evidence type="ECO:0000256" key="7">
    <source>
        <dbReference type="ARBA" id="ARBA00035255"/>
    </source>
</evidence>
<comment type="subunit">
    <text evidence="8">Part of the 30S ribosomal subunit. Contacts proteins S4 and S8.</text>
</comment>
<reference evidence="11 12" key="1">
    <citation type="submission" date="2019-08" db="EMBL/GenBank/DDBJ databases">
        <title>Complete genome sequence of Candidatus Uab amorphum.</title>
        <authorList>
            <person name="Shiratori T."/>
            <person name="Suzuki S."/>
            <person name="Kakizawa Y."/>
            <person name="Ishida K."/>
        </authorList>
    </citation>
    <scope>NUCLEOTIDE SEQUENCE [LARGE SCALE GENOMIC DNA]</scope>
    <source>
        <strain evidence="11 12">SRT547</strain>
    </source>
</reference>
<dbReference type="GO" id="GO:0019843">
    <property type="term" value="F:rRNA binding"/>
    <property type="evidence" value="ECO:0007669"/>
    <property type="project" value="UniProtKB-UniRule"/>
</dbReference>
<evidence type="ECO:0000313" key="11">
    <source>
        <dbReference type="EMBL" id="BBM85596.1"/>
    </source>
</evidence>
<evidence type="ECO:0000259" key="10">
    <source>
        <dbReference type="PROSITE" id="PS50881"/>
    </source>
</evidence>
<keyword evidence="4 8" id="KW-0694">RNA-binding</keyword>
<proteinExistence type="inferred from homology"/>
<comment type="similarity">
    <text evidence="2 8 9">Belongs to the universal ribosomal protein uS5 family.</text>
</comment>
<dbReference type="AlphaFoldDB" id="A0A5S9F4B1"/>
<keyword evidence="5 8" id="KW-0689">Ribosomal protein</keyword>
<comment type="function">
    <text evidence="1 8">Located at the back of the 30S subunit body where it stabilizes the conformation of the head with respect to the body.</text>
</comment>
<keyword evidence="12" id="KW-1185">Reference proteome</keyword>
<dbReference type="KEGG" id="uam:UABAM_03970"/>
<evidence type="ECO:0000256" key="4">
    <source>
        <dbReference type="ARBA" id="ARBA00022884"/>
    </source>
</evidence>
<dbReference type="GO" id="GO:0006412">
    <property type="term" value="P:translation"/>
    <property type="evidence" value="ECO:0007669"/>
    <property type="project" value="UniProtKB-UniRule"/>
</dbReference>
<dbReference type="Proteomes" id="UP000326354">
    <property type="component" value="Chromosome"/>
</dbReference>
<dbReference type="GO" id="GO:0042254">
    <property type="term" value="P:ribosome biogenesis"/>
    <property type="evidence" value="ECO:0007669"/>
    <property type="project" value="UniProtKB-ARBA"/>
</dbReference>
<dbReference type="FunFam" id="3.30.230.10:FF:000002">
    <property type="entry name" value="30S ribosomal protein S5"/>
    <property type="match status" value="1"/>
</dbReference>
<dbReference type="Gene3D" id="3.30.230.10">
    <property type="match status" value="1"/>
</dbReference>
<dbReference type="InterPro" id="IPR018192">
    <property type="entry name" value="Ribosomal_uS5_N_CS"/>
</dbReference>
<dbReference type="Pfam" id="PF00333">
    <property type="entry name" value="Ribosomal_S5"/>
    <property type="match status" value="1"/>
</dbReference>
<dbReference type="PROSITE" id="PS50881">
    <property type="entry name" value="S5_DSRBD"/>
    <property type="match status" value="1"/>
</dbReference>
<dbReference type="InterPro" id="IPR005324">
    <property type="entry name" value="Ribosomal_uS5_C"/>
</dbReference>
<dbReference type="InterPro" id="IPR005712">
    <property type="entry name" value="Ribosomal_uS5_bac-type"/>
</dbReference>
<dbReference type="NCBIfam" id="TIGR01021">
    <property type="entry name" value="rpsE_bact"/>
    <property type="match status" value="1"/>
</dbReference>
<evidence type="ECO:0000256" key="2">
    <source>
        <dbReference type="ARBA" id="ARBA00008945"/>
    </source>
</evidence>
<evidence type="ECO:0000313" key="12">
    <source>
        <dbReference type="Proteomes" id="UP000326354"/>
    </source>
</evidence>
<accession>A0A5S9F4B1</accession>
<dbReference type="PROSITE" id="PS00585">
    <property type="entry name" value="RIBOSOMAL_S5"/>
    <property type="match status" value="1"/>
</dbReference>
<keyword evidence="6 8" id="KW-0687">Ribonucleoprotein</keyword>
<sequence length="170" mass="18491">MASPRRHDHRRHEENQEEWTEYVVKINRCSTVVKGGRRFSFSALVVVGNKNGKVGIGFGKANEVPPSVQKASKDAQKLMKKVSLKGDTIPHEVIGRFGATKVFMKPASPGTGVIAGSSVRAVVEAAGVKNILTKVYGSTNPINVTKAALDGLVKMRRKEEVEKLRGVKID</sequence>
<dbReference type="Pfam" id="PF03719">
    <property type="entry name" value="Ribosomal_S5_C"/>
    <property type="match status" value="1"/>
</dbReference>
<dbReference type="Gene3D" id="3.30.160.20">
    <property type="match status" value="1"/>
</dbReference>
<dbReference type="PANTHER" id="PTHR48277">
    <property type="entry name" value="MITOCHONDRIAL RIBOSOMAL PROTEIN S5"/>
    <property type="match status" value="1"/>
</dbReference>
<organism evidence="11 12">
    <name type="scientific">Uabimicrobium amorphum</name>
    <dbReference type="NCBI Taxonomy" id="2596890"/>
    <lineage>
        <taxon>Bacteria</taxon>
        <taxon>Pseudomonadati</taxon>
        <taxon>Planctomycetota</taxon>
        <taxon>Candidatus Uabimicrobiia</taxon>
        <taxon>Candidatus Uabimicrobiales</taxon>
        <taxon>Candidatus Uabimicrobiaceae</taxon>
        <taxon>Candidatus Uabimicrobium</taxon>
    </lineage>
</organism>
<dbReference type="InterPro" id="IPR014721">
    <property type="entry name" value="Ribsml_uS5_D2-typ_fold_subgr"/>
</dbReference>
<evidence type="ECO:0000256" key="5">
    <source>
        <dbReference type="ARBA" id="ARBA00022980"/>
    </source>
</evidence>
<evidence type="ECO:0000256" key="3">
    <source>
        <dbReference type="ARBA" id="ARBA00022730"/>
    </source>
</evidence>
<protein>
    <recommendedName>
        <fullName evidence="7 8">Small ribosomal subunit protein uS5</fullName>
    </recommendedName>
</protein>
<dbReference type="RefSeq" id="WP_151969690.1">
    <property type="nucleotide sequence ID" value="NZ_AP019860.1"/>
</dbReference>
<keyword evidence="3 8" id="KW-0699">rRNA-binding</keyword>
<dbReference type="GO" id="GO:0005737">
    <property type="term" value="C:cytoplasm"/>
    <property type="evidence" value="ECO:0007669"/>
    <property type="project" value="UniProtKB-ARBA"/>
</dbReference>
<name>A0A5S9F4B1_UABAM</name>
<dbReference type="InterPro" id="IPR000851">
    <property type="entry name" value="Ribosomal_uS5"/>
</dbReference>
<dbReference type="SUPFAM" id="SSF54211">
    <property type="entry name" value="Ribosomal protein S5 domain 2-like"/>
    <property type="match status" value="1"/>
</dbReference>
<dbReference type="InterPro" id="IPR013810">
    <property type="entry name" value="Ribosomal_uS5_N"/>
</dbReference>
<evidence type="ECO:0000256" key="9">
    <source>
        <dbReference type="RuleBase" id="RU003823"/>
    </source>
</evidence>
<evidence type="ECO:0000256" key="6">
    <source>
        <dbReference type="ARBA" id="ARBA00023274"/>
    </source>
</evidence>
<comment type="domain">
    <text evidence="8">The N-terminal domain interacts with the head of the 30S subunit; the C-terminal domain interacts with the body and contacts protein S4. The interaction surface between S4 and S5 is involved in control of translational fidelity.</text>
</comment>
<comment type="function">
    <text evidence="8">With S4 and S12 plays an important role in translational accuracy.</text>
</comment>
<dbReference type="GO" id="GO:0015935">
    <property type="term" value="C:small ribosomal subunit"/>
    <property type="evidence" value="ECO:0007669"/>
    <property type="project" value="InterPro"/>
</dbReference>